<reference evidence="2" key="2">
    <citation type="submission" date="2011-11" db="EMBL/GenBank/DDBJ databases">
        <authorList>
            <person name="Barker E."/>
        </authorList>
    </citation>
    <scope>NUCLEOTIDE SEQUENCE</scope>
    <source>
        <strain evidence="2">Birmingham 1</strain>
    </source>
</reference>
<evidence type="ECO:0000256" key="1">
    <source>
        <dbReference type="SAM" id="SignalP"/>
    </source>
</evidence>
<dbReference type="RefSeq" id="WP_015511858.1">
    <property type="nucleotide sequence ID" value="NC_021007.1"/>
</dbReference>
<feature type="signal peptide" evidence="1">
    <location>
        <begin position="1"/>
        <end position="24"/>
    </location>
</feature>
<reference evidence="2" key="1">
    <citation type="submission" date="2011-11" db="EMBL/GenBank/DDBJ databases">
        <title>Complete genome sequence of Candidatus Mycoplasma haemominutum.</title>
        <authorList>
            <person name="Barker E.N."/>
            <person name="Darby A.C."/>
            <person name="Helps C.R."/>
            <person name="Peters I.R."/>
            <person name="Hughes M.A."/>
            <person name="Radford A.D."/>
            <person name="Novacco M."/>
            <person name="Boretti F."/>
            <person name="Hofmann-Lehmann R."/>
            <person name="Tasker S."/>
        </authorList>
    </citation>
    <scope>NUCLEOTIDE SEQUENCE</scope>
    <source>
        <strain evidence="2">Birmingham 1</strain>
    </source>
</reference>
<evidence type="ECO:0000313" key="2">
    <source>
        <dbReference type="EMBL" id="CCE66993.1"/>
    </source>
</evidence>
<dbReference type="KEGG" id="mhb:MHM_04750"/>
<gene>
    <name evidence="2" type="ORF">MHM_04750</name>
</gene>
<organism evidence="2">
    <name type="scientific">Candidatus Mycoplasma haematominutum 'Birmingham 1'</name>
    <dbReference type="NCBI Taxonomy" id="1116213"/>
    <lineage>
        <taxon>Bacteria</taxon>
        <taxon>Bacillati</taxon>
        <taxon>Mycoplasmatota</taxon>
        <taxon>Mollicutes</taxon>
        <taxon>Mycoplasmataceae</taxon>
        <taxon>Mycoplasma</taxon>
    </lineage>
</organism>
<dbReference type="PATRIC" id="fig|1116213.3.peg.516"/>
<dbReference type="AlphaFoldDB" id="G8C3U5"/>
<dbReference type="HOGENOM" id="CLU_1281243_0_0_14"/>
<accession>G8C3U5</accession>
<feature type="chain" id="PRO_5003508827" description="Lipoprotein" evidence="1">
    <location>
        <begin position="25"/>
        <end position="215"/>
    </location>
</feature>
<protein>
    <recommendedName>
        <fullName evidence="3">Lipoprotein</fullName>
    </recommendedName>
</protein>
<sequence>MNYSFLARCSLGCVSLTGGCCAVAAPIAMSVGQVGEKVTTSTDSSVTLAGSDGEKVTEDGIEAEILSYDEVWQKIDSQYKAKLGSEASTAGWTKKLQQILEVSDTSTKTWQIEEQSWDSCVGEEEQSSDFYGYLEIKKDEKSYKLQLNSTTTERELKLQIVKQAENVIQYYKEDNWTAAENTKWDNLTICKAVDKRQYWTPIAQLSLLEKNRLSS</sequence>
<evidence type="ECO:0008006" key="3">
    <source>
        <dbReference type="Google" id="ProtNLM"/>
    </source>
</evidence>
<name>G8C3U5_9MOLU</name>
<dbReference type="EMBL" id="HE613254">
    <property type="protein sequence ID" value="CCE66993.1"/>
    <property type="molecule type" value="Genomic_DNA"/>
</dbReference>
<keyword evidence="1" id="KW-0732">Signal</keyword>
<proteinExistence type="predicted"/>